<gene>
    <name evidence="10" type="primary">yaeT</name>
    <name evidence="7" type="synonym">bamA</name>
    <name evidence="10" type="ORF">NLO413_0855</name>
</gene>
<protein>
    <recommendedName>
        <fullName evidence="7 8">Outer membrane protein assembly factor BamA</fullName>
    </recommendedName>
</protein>
<evidence type="ECO:0000256" key="2">
    <source>
        <dbReference type="ARBA" id="ARBA00022452"/>
    </source>
</evidence>
<dbReference type="PROSITE" id="PS51779">
    <property type="entry name" value="POTRA"/>
    <property type="match status" value="1"/>
</dbReference>
<dbReference type="EMBL" id="LANX01000001">
    <property type="protein sequence ID" value="KJV69462.1"/>
    <property type="molecule type" value="Genomic_DNA"/>
</dbReference>
<dbReference type="Gene3D" id="2.40.160.50">
    <property type="entry name" value="membrane protein fhac: a member of the omp85/tpsb transporter family"/>
    <property type="match status" value="1"/>
</dbReference>
<dbReference type="NCBIfam" id="TIGR03303">
    <property type="entry name" value="OM_YaeT"/>
    <property type="match status" value="1"/>
</dbReference>
<comment type="subunit">
    <text evidence="7">Part of the Bam complex.</text>
</comment>
<feature type="domain" description="POTRA" evidence="9">
    <location>
        <begin position="350"/>
        <end position="422"/>
    </location>
</feature>
<dbReference type="OrthoDB" id="9803054at2"/>
<dbReference type="InterPro" id="IPR010827">
    <property type="entry name" value="BamA/TamA_POTRA"/>
</dbReference>
<dbReference type="Pfam" id="PF01103">
    <property type="entry name" value="Omp85"/>
    <property type="match status" value="1"/>
</dbReference>
<keyword evidence="4 7" id="KW-0677">Repeat</keyword>
<reference evidence="10 11" key="1">
    <citation type="submission" date="2015-02" db="EMBL/GenBank/DDBJ databases">
        <title>Genome Sequencing of Rickettsiales.</title>
        <authorList>
            <person name="Daugherty S.C."/>
            <person name="Su Q."/>
            <person name="Abolude K."/>
            <person name="Beier-Sexton M."/>
            <person name="Carlyon J.A."/>
            <person name="Carter R."/>
            <person name="Day N.P."/>
            <person name="Dumler S.J."/>
            <person name="Dyachenko V."/>
            <person name="Godinez A."/>
            <person name="Kurtti T.J."/>
            <person name="Lichay M."/>
            <person name="Mullins K.E."/>
            <person name="Ott S."/>
            <person name="Pappas-Brown V."/>
            <person name="Paris D.H."/>
            <person name="Patel P."/>
            <person name="Richards A.L."/>
            <person name="Sadzewicz L."/>
            <person name="Sears K."/>
            <person name="Seidman D."/>
            <person name="Sengamalay N."/>
            <person name="Stenos J."/>
            <person name="Tallon L.J."/>
            <person name="Vincent G."/>
            <person name="Fraser C.M."/>
            <person name="Munderloh U."/>
            <person name="Dunning-Hotopp J.C."/>
        </authorList>
    </citation>
    <scope>NUCLEOTIDE SEQUENCE [LARGE SCALE GENOMIC DNA]</scope>
    <source>
        <strain evidence="10 11">RAC413</strain>
    </source>
</reference>
<dbReference type="GO" id="GO:0051205">
    <property type="term" value="P:protein insertion into membrane"/>
    <property type="evidence" value="ECO:0007669"/>
    <property type="project" value="UniProtKB-UniRule"/>
</dbReference>
<evidence type="ECO:0000256" key="5">
    <source>
        <dbReference type="ARBA" id="ARBA00023136"/>
    </source>
</evidence>
<keyword evidence="3 7" id="KW-0812">Transmembrane</keyword>
<dbReference type="InterPro" id="IPR039910">
    <property type="entry name" value="D15-like"/>
</dbReference>
<dbReference type="InterPro" id="IPR023707">
    <property type="entry name" value="OM_assembly_BamA"/>
</dbReference>
<feature type="signal peptide" evidence="7">
    <location>
        <begin position="1"/>
        <end position="22"/>
    </location>
</feature>
<keyword evidence="7" id="KW-0732">Signal</keyword>
<dbReference type="RefSeq" id="WP_045809166.1">
    <property type="nucleotide sequence ID" value="NZ_LANX01000001.1"/>
</dbReference>
<comment type="function">
    <text evidence="7">Part of the outer membrane protein assembly complex, which is involved in assembly and insertion of beta-barrel proteins into the outer membrane.</text>
</comment>
<comment type="similarity">
    <text evidence="7">Belongs to the BamA family.</text>
</comment>
<dbReference type="PANTHER" id="PTHR12815">
    <property type="entry name" value="SORTING AND ASSEMBLY MACHINERY SAMM50 PROTEIN FAMILY MEMBER"/>
    <property type="match status" value="1"/>
</dbReference>
<evidence type="ECO:0000256" key="4">
    <source>
        <dbReference type="ARBA" id="ARBA00022737"/>
    </source>
</evidence>
<dbReference type="InterPro" id="IPR000184">
    <property type="entry name" value="Bac_surfAg_D15"/>
</dbReference>
<keyword evidence="5 7" id="KW-0472">Membrane</keyword>
<dbReference type="PATRIC" id="fig|1359163.3.peg.826"/>
<feature type="chain" id="PRO_5008987337" description="Outer membrane protein assembly factor BamA" evidence="7">
    <location>
        <begin position="23"/>
        <end position="771"/>
    </location>
</feature>
<evidence type="ECO:0000313" key="11">
    <source>
        <dbReference type="Proteomes" id="UP000033562"/>
    </source>
</evidence>
<keyword evidence="6 7" id="KW-0998">Cell outer membrane</keyword>
<evidence type="ECO:0000256" key="7">
    <source>
        <dbReference type="HAMAP-Rule" id="MF_01430"/>
    </source>
</evidence>
<dbReference type="PANTHER" id="PTHR12815:SF18">
    <property type="entry name" value="SORTING AND ASSEMBLY MACHINERY COMPONENT 50 HOMOLOG"/>
    <property type="match status" value="1"/>
</dbReference>
<evidence type="ECO:0000256" key="8">
    <source>
        <dbReference type="NCBIfam" id="TIGR03303"/>
    </source>
</evidence>
<dbReference type="GO" id="GO:0009279">
    <property type="term" value="C:cell outer membrane"/>
    <property type="evidence" value="ECO:0007669"/>
    <property type="project" value="UniProtKB-SubCell"/>
</dbReference>
<accession>A0A0F3NP33</accession>
<dbReference type="Proteomes" id="UP000033562">
    <property type="component" value="Unassembled WGS sequence"/>
</dbReference>
<name>A0A0F3NP33_9RICK</name>
<keyword evidence="11" id="KW-1185">Reference proteome</keyword>
<dbReference type="PIRSF" id="PIRSF006076">
    <property type="entry name" value="OM_assembly_OMP85"/>
    <property type="match status" value="1"/>
</dbReference>
<dbReference type="Gene3D" id="3.10.20.310">
    <property type="entry name" value="membrane protein fhac"/>
    <property type="match status" value="5"/>
</dbReference>
<dbReference type="InterPro" id="IPR034746">
    <property type="entry name" value="POTRA"/>
</dbReference>
<dbReference type="GO" id="GO:0043165">
    <property type="term" value="P:Gram-negative-bacterium-type cell outer membrane assembly"/>
    <property type="evidence" value="ECO:0007669"/>
    <property type="project" value="UniProtKB-UniRule"/>
</dbReference>
<evidence type="ECO:0000259" key="9">
    <source>
        <dbReference type="PROSITE" id="PS51779"/>
    </source>
</evidence>
<dbReference type="STRING" id="1359163.NLO413_0855"/>
<dbReference type="Pfam" id="PF07244">
    <property type="entry name" value="POTRA"/>
    <property type="match status" value="4"/>
</dbReference>
<dbReference type="AlphaFoldDB" id="A0A0F3NP33"/>
<proteinExistence type="inferred from homology"/>
<evidence type="ECO:0000256" key="6">
    <source>
        <dbReference type="ARBA" id="ARBA00023237"/>
    </source>
</evidence>
<comment type="subcellular location">
    <subcellularLocation>
        <location evidence="7">Cell outer membrane</location>
    </subcellularLocation>
    <subcellularLocation>
        <location evidence="1">Membrane</location>
    </subcellularLocation>
</comment>
<comment type="caution">
    <text evidence="10">The sequence shown here is derived from an EMBL/GenBank/DDBJ whole genome shotgun (WGS) entry which is preliminary data.</text>
</comment>
<evidence type="ECO:0000256" key="1">
    <source>
        <dbReference type="ARBA" id="ARBA00004370"/>
    </source>
</evidence>
<sequence precursor="true">MKYVVFIILIFSFNLISTNALSAEITSVKIYGNKRIDNNTIYFYTKHPLTGNITQANIDQIIKNLYSTHLFSKVEVSIENDTQLIIRLKENPVINNIYIKGNKEFNNKDLKDDVLQLKALSVFTKTKLRHDISQLYTLYQSKGKLGVKITYDITDKSNNSIDLTININEGITAKIKTIKFIGNKSFTDYQLKSLLTSKEVKFFKIFSSSTKYLIDRLMIDQANLYNFYATNGFINFKVRSIISEVSDDYSSVNIIFSLEEGNRYKFGTSTIFTDKNFIGNKDIKSHLQKLIQSQQGNVFNITKVNNSISAITSYLNNQGNLFSTAKSEHEIIEKDNIVNVKYIVYTGDHVYINNINIKNNTRTLDSVIRRQLSISEGDVYNSSTVKTSQQNVLNLGFFEDVNVETQKINDNSVDLNFNVKERGTGSFDIGAGFSSMTGLVGKINIKERNILGTGKTFAIKLERSITNFSGAADLITPYFLDSNISLGIGLFYSQQKNQANEQRVLPSDTSVFSSSSMGFSTRLSHNITNNIIGALQYSYKYNHIYDVSRYASILIREQKGKNIDSSIGYSLIYSSIDNMYQPKNGIFAKIEQSLSGIGGTLHYIKTEGSATYLHPILQKINNDIIFKIKSSLGYVFAYNNEGIKIGQRFFIGSNDIRGFSISGIGPRDKITHDALGGNFYFSLINQVDFPIGLPDNLGIKGSLFIDAATLFGIDSEMHNNYDSSKSLRIAIGFGFSWKSPFGPVRIDFGFPIKQEKFDIKYVPRFSPDTGI</sequence>
<organism evidence="10 11">
    <name type="scientific">Candidatus Neoehrlichia procyonis str. RAC413</name>
    <dbReference type="NCBI Taxonomy" id="1359163"/>
    <lineage>
        <taxon>Bacteria</taxon>
        <taxon>Pseudomonadati</taxon>
        <taxon>Pseudomonadota</taxon>
        <taxon>Alphaproteobacteria</taxon>
        <taxon>Rickettsiales</taxon>
        <taxon>Anaplasmataceae</taxon>
        <taxon>Candidatus Neoehrlichia</taxon>
    </lineage>
</organism>
<evidence type="ECO:0000256" key="3">
    <source>
        <dbReference type="ARBA" id="ARBA00022692"/>
    </source>
</evidence>
<evidence type="ECO:0000313" key="10">
    <source>
        <dbReference type="EMBL" id="KJV69462.1"/>
    </source>
</evidence>
<dbReference type="HAMAP" id="MF_01430">
    <property type="entry name" value="OM_assembly_BamA"/>
    <property type="match status" value="1"/>
</dbReference>
<keyword evidence="2 7" id="KW-1134">Transmembrane beta strand</keyword>